<evidence type="ECO:0000313" key="1">
    <source>
        <dbReference type="EMBL" id="CAG8619799.1"/>
    </source>
</evidence>
<proteinExistence type="predicted"/>
<comment type="caution">
    <text evidence="1">The sequence shown here is derived from an EMBL/GenBank/DDBJ whole genome shotgun (WGS) entry which is preliminary data.</text>
</comment>
<protein>
    <submittedName>
        <fullName evidence="1">1432_t:CDS:1</fullName>
    </submittedName>
</protein>
<dbReference type="Proteomes" id="UP000789702">
    <property type="component" value="Unassembled WGS sequence"/>
</dbReference>
<sequence length="260" mass="30600">PEHIVSEYLILNNNNLEPQVDGVYRQPRNEKKRNTDNNRPMKNDSKAEEVDTPVKNQEETEDYVYKLAKKELDIPIDHPLTVVIIGVHGEQKCSLREVDEFLITVGDKTITFRVVVTDAENYAIINKKRTEKKKYISEEESESENNESNKDDDEYKQKNLREHITEECIFNKNSEIETIYICREREKKNFNIGSLSNKQEVQARTLLTEYKDIFMEESGRLEKTSMIQYKIFTEEGYPIKQKFYPLPSLNTILSKLKYCV</sequence>
<feature type="non-terminal residue" evidence="1">
    <location>
        <position position="1"/>
    </location>
</feature>
<dbReference type="EMBL" id="CAJVPU010012024">
    <property type="protein sequence ID" value="CAG8619799.1"/>
    <property type="molecule type" value="Genomic_DNA"/>
</dbReference>
<keyword evidence="2" id="KW-1185">Reference proteome</keyword>
<accession>A0ACA9N094</accession>
<reference evidence="1" key="1">
    <citation type="submission" date="2021-06" db="EMBL/GenBank/DDBJ databases">
        <authorList>
            <person name="Kallberg Y."/>
            <person name="Tangrot J."/>
            <person name="Rosling A."/>
        </authorList>
    </citation>
    <scope>NUCLEOTIDE SEQUENCE</scope>
    <source>
        <strain evidence="1">IL203A</strain>
    </source>
</reference>
<gene>
    <name evidence="1" type="ORF">DHETER_LOCUS7969</name>
</gene>
<evidence type="ECO:0000313" key="2">
    <source>
        <dbReference type="Proteomes" id="UP000789702"/>
    </source>
</evidence>
<name>A0ACA9N094_9GLOM</name>
<organism evidence="1 2">
    <name type="scientific">Dentiscutata heterogama</name>
    <dbReference type="NCBI Taxonomy" id="1316150"/>
    <lineage>
        <taxon>Eukaryota</taxon>
        <taxon>Fungi</taxon>
        <taxon>Fungi incertae sedis</taxon>
        <taxon>Mucoromycota</taxon>
        <taxon>Glomeromycotina</taxon>
        <taxon>Glomeromycetes</taxon>
        <taxon>Diversisporales</taxon>
        <taxon>Gigasporaceae</taxon>
        <taxon>Dentiscutata</taxon>
    </lineage>
</organism>